<dbReference type="OrthoDB" id="3182339at2759"/>
<gene>
    <name evidence="2" type="ORF">JAAARDRAFT_689627</name>
</gene>
<evidence type="ECO:0000313" key="3">
    <source>
        <dbReference type="Proteomes" id="UP000027265"/>
    </source>
</evidence>
<sequence>MIRRPPAPQNSPVANSASSIVHPKSDRLHEVFRRSQSYLKQPRRNLVTLLNLCAGQLYLPNYETYQQLCQFLGRFSKIDT</sequence>
<name>A0A067PSB0_9AGAM</name>
<protein>
    <submittedName>
        <fullName evidence="2">Uncharacterized protein</fullName>
    </submittedName>
</protein>
<evidence type="ECO:0000313" key="2">
    <source>
        <dbReference type="EMBL" id="KDQ56720.1"/>
    </source>
</evidence>
<dbReference type="HOGENOM" id="CLU_2590089_0_0_1"/>
<dbReference type="InParanoid" id="A0A067PSB0"/>
<dbReference type="Proteomes" id="UP000027265">
    <property type="component" value="Unassembled WGS sequence"/>
</dbReference>
<dbReference type="AlphaFoldDB" id="A0A067PSB0"/>
<feature type="region of interest" description="Disordered" evidence="1">
    <location>
        <begin position="1"/>
        <end position="21"/>
    </location>
</feature>
<feature type="compositionally biased region" description="Polar residues" evidence="1">
    <location>
        <begin position="10"/>
        <end position="19"/>
    </location>
</feature>
<reference evidence="3" key="1">
    <citation type="journal article" date="2014" name="Proc. Natl. Acad. Sci. U.S.A.">
        <title>Extensive sampling of basidiomycete genomes demonstrates inadequacy of the white-rot/brown-rot paradigm for wood decay fungi.</title>
        <authorList>
            <person name="Riley R."/>
            <person name="Salamov A.A."/>
            <person name="Brown D.W."/>
            <person name="Nagy L.G."/>
            <person name="Floudas D."/>
            <person name="Held B.W."/>
            <person name="Levasseur A."/>
            <person name="Lombard V."/>
            <person name="Morin E."/>
            <person name="Otillar R."/>
            <person name="Lindquist E.A."/>
            <person name="Sun H."/>
            <person name="LaButti K.M."/>
            <person name="Schmutz J."/>
            <person name="Jabbour D."/>
            <person name="Luo H."/>
            <person name="Baker S.E."/>
            <person name="Pisabarro A.G."/>
            <person name="Walton J.D."/>
            <person name="Blanchette R.A."/>
            <person name="Henrissat B."/>
            <person name="Martin F."/>
            <person name="Cullen D."/>
            <person name="Hibbett D.S."/>
            <person name="Grigoriev I.V."/>
        </authorList>
    </citation>
    <scope>NUCLEOTIDE SEQUENCE [LARGE SCALE GENOMIC DNA]</scope>
    <source>
        <strain evidence="3">MUCL 33604</strain>
    </source>
</reference>
<evidence type="ECO:0000256" key="1">
    <source>
        <dbReference type="SAM" id="MobiDB-lite"/>
    </source>
</evidence>
<accession>A0A067PSB0</accession>
<keyword evidence="3" id="KW-1185">Reference proteome</keyword>
<organism evidence="2 3">
    <name type="scientific">Jaapia argillacea MUCL 33604</name>
    <dbReference type="NCBI Taxonomy" id="933084"/>
    <lineage>
        <taxon>Eukaryota</taxon>
        <taxon>Fungi</taxon>
        <taxon>Dikarya</taxon>
        <taxon>Basidiomycota</taxon>
        <taxon>Agaricomycotina</taxon>
        <taxon>Agaricomycetes</taxon>
        <taxon>Agaricomycetidae</taxon>
        <taxon>Jaapiales</taxon>
        <taxon>Jaapiaceae</taxon>
        <taxon>Jaapia</taxon>
    </lineage>
</organism>
<proteinExistence type="predicted"/>
<dbReference type="EMBL" id="KL197721">
    <property type="protein sequence ID" value="KDQ56720.1"/>
    <property type="molecule type" value="Genomic_DNA"/>
</dbReference>